<evidence type="ECO:0000313" key="2">
    <source>
        <dbReference type="EMBL" id="KAF4757666.1"/>
    </source>
</evidence>
<reference evidence="2 3" key="1">
    <citation type="submission" date="2020-04" db="EMBL/GenBank/DDBJ databases">
        <title>Perkinsus olseni comparative genomics.</title>
        <authorList>
            <person name="Bogema D.R."/>
        </authorList>
    </citation>
    <scope>NUCLEOTIDE SEQUENCE [LARGE SCALE GENOMIC DNA]</scope>
    <source>
        <strain evidence="2 3">ATCC PRA-207</strain>
    </source>
</reference>
<evidence type="ECO:0000313" key="3">
    <source>
        <dbReference type="Proteomes" id="UP000553632"/>
    </source>
</evidence>
<accession>A0A7J6UKS1</accession>
<sequence>MNVRMKLPNLLLAGLLPWIALSIRSLNPNSPSLNASQLEYRFWPAIVGADRGILEVLAPISRKADTMVASLGYGFETRPQHERWVYIFGVHIKEAWPQVAGAYLGVLPLNGRAKRVYKRIGFVHKGEAKAAARKAAAYTSMNYGQETFVAREDEPSRFLVVLVDSGAIIAATL</sequence>
<feature type="chain" id="PRO_5029681391" evidence="1">
    <location>
        <begin position="23"/>
        <end position="173"/>
    </location>
</feature>
<keyword evidence="3" id="KW-1185">Reference proteome</keyword>
<evidence type="ECO:0000256" key="1">
    <source>
        <dbReference type="SAM" id="SignalP"/>
    </source>
</evidence>
<protein>
    <submittedName>
        <fullName evidence="2">Uncharacterized protein</fullName>
    </submittedName>
</protein>
<organism evidence="2 3">
    <name type="scientific">Perkinsus olseni</name>
    <name type="common">Perkinsus atlanticus</name>
    <dbReference type="NCBI Taxonomy" id="32597"/>
    <lineage>
        <taxon>Eukaryota</taxon>
        <taxon>Sar</taxon>
        <taxon>Alveolata</taxon>
        <taxon>Perkinsozoa</taxon>
        <taxon>Perkinsea</taxon>
        <taxon>Perkinsida</taxon>
        <taxon>Perkinsidae</taxon>
        <taxon>Perkinsus</taxon>
    </lineage>
</organism>
<dbReference type="Proteomes" id="UP000553632">
    <property type="component" value="Unassembled WGS sequence"/>
</dbReference>
<feature type="signal peptide" evidence="1">
    <location>
        <begin position="1"/>
        <end position="22"/>
    </location>
</feature>
<dbReference type="AlphaFoldDB" id="A0A7J6UKS1"/>
<comment type="caution">
    <text evidence="2">The sequence shown here is derived from an EMBL/GenBank/DDBJ whole genome shotgun (WGS) entry which is preliminary data.</text>
</comment>
<name>A0A7J6UKS1_PEROL</name>
<dbReference type="EMBL" id="JABANO010002386">
    <property type="protein sequence ID" value="KAF4757666.1"/>
    <property type="molecule type" value="Genomic_DNA"/>
</dbReference>
<keyword evidence="1" id="KW-0732">Signal</keyword>
<gene>
    <name evidence="2" type="ORF">FOZ63_022730</name>
</gene>
<proteinExistence type="predicted"/>